<evidence type="ECO:0000313" key="1">
    <source>
        <dbReference type="EMBL" id="CAJ2628729.1"/>
    </source>
</evidence>
<dbReference type="Proteomes" id="UP001177021">
    <property type="component" value="Unassembled WGS sequence"/>
</dbReference>
<gene>
    <name evidence="1" type="ORF">MILVUS5_LOCUS875</name>
</gene>
<accession>A0ACB0I9E1</accession>
<keyword evidence="2" id="KW-1185">Reference proteome</keyword>
<evidence type="ECO:0000313" key="2">
    <source>
        <dbReference type="Proteomes" id="UP001177021"/>
    </source>
</evidence>
<dbReference type="EMBL" id="CASHSV030000001">
    <property type="protein sequence ID" value="CAJ2628729.1"/>
    <property type="molecule type" value="Genomic_DNA"/>
</dbReference>
<reference evidence="1" key="1">
    <citation type="submission" date="2023-10" db="EMBL/GenBank/DDBJ databases">
        <authorList>
            <person name="Rodriguez Cubillos JULIANA M."/>
            <person name="De Vega J."/>
        </authorList>
    </citation>
    <scope>NUCLEOTIDE SEQUENCE</scope>
</reference>
<name>A0ACB0I9E1_TRIPR</name>
<organism evidence="1 2">
    <name type="scientific">Trifolium pratense</name>
    <name type="common">Red clover</name>
    <dbReference type="NCBI Taxonomy" id="57577"/>
    <lineage>
        <taxon>Eukaryota</taxon>
        <taxon>Viridiplantae</taxon>
        <taxon>Streptophyta</taxon>
        <taxon>Embryophyta</taxon>
        <taxon>Tracheophyta</taxon>
        <taxon>Spermatophyta</taxon>
        <taxon>Magnoliopsida</taxon>
        <taxon>eudicotyledons</taxon>
        <taxon>Gunneridae</taxon>
        <taxon>Pentapetalae</taxon>
        <taxon>rosids</taxon>
        <taxon>fabids</taxon>
        <taxon>Fabales</taxon>
        <taxon>Fabaceae</taxon>
        <taxon>Papilionoideae</taxon>
        <taxon>50 kb inversion clade</taxon>
        <taxon>NPAAA clade</taxon>
        <taxon>Hologalegina</taxon>
        <taxon>IRL clade</taxon>
        <taxon>Trifolieae</taxon>
        <taxon>Trifolium</taxon>
    </lineage>
</organism>
<sequence>MAASESQPQPPEQHSQHLNFKTTVLKVSIHCEGCKRKVHKILQGIHGVNDINIDLRQQKVIVTGNVNSDILIKKLTKTGKHVELWPEPTDSKKNKQRKQQTNPESENSEEELETNQTTENHNETGKVKILSDTSKSKNVEVNGNTVKTSNENGEVNVNGNVNKPSEGSATGKTGVVHVHEPKTEVRKQTVVLPAGSVTEKKVSVAVQFPCDNNEDTSTIEKIGATGGATGSTGGDSSGVKKKKKKGKGKVINNDANESVIDTGGSSNRSHGQGYGQSFGQGQSNFHQGSVPISNLANEGPPRHYYNNQQFYPPQYYGGTPPPAAGPPVYTVSHHTAYPSSSNYGAAYYAAPQPYQYAHVVNSGNEMENHVRPYTYEHETYTTSQPSDSFVYFSDENPNACCVM</sequence>
<proteinExistence type="predicted"/>
<protein>
    <submittedName>
        <fullName evidence="1">Uncharacterized protein</fullName>
    </submittedName>
</protein>
<comment type="caution">
    <text evidence="1">The sequence shown here is derived from an EMBL/GenBank/DDBJ whole genome shotgun (WGS) entry which is preliminary data.</text>
</comment>